<dbReference type="PANTHER" id="PTHR30537">
    <property type="entry name" value="HTH-TYPE TRANSCRIPTIONAL REGULATOR"/>
    <property type="match status" value="1"/>
</dbReference>
<dbReference type="PROSITE" id="PS50931">
    <property type="entry name" value="HTH_LYSR"/>
    <property type="match status" value="1"/>
</dbReference>
<comment type="similarity">
    <text evidence="1">Belongs to the LysR transcriptional regulatory family.</text>
</comment>
<dbReference type="InterPro" id="IPR036390">
    <property type="entry name" value="WH_DNA-bd_sf"/>
</dbReference>
<dbReference type="GO" id="GO:0003700">
    <property type="term" value="F:DNA-binding transcription factor activity"/>
    <property type="evidence" value="ECO:0007669"/>
    <property type="project" value="InterPro"/>
</dbReference>
<evidence type="ECO:0000256" key="4">
    <source>
        <dbReference type="ARBA" id="ARBA00023163"/>
    </source>
</evidence>
<dbReference type="GO" id="GO:0043565">
    <property type="term" value="F:sequence-specific DNA binding"/>
    <property type="evidence" value="ECO:0007669"/>
    <property type="project" value="TreeGrafter"/>
</dbReference>
<dbReference type="OrthoDB" id="9787460at2"/>
<reference evidence="6 7" key="1">
    <citation type="submission" date="2019-09" db="EMBL/GenBank/DDBJ databases">
        <title>YIM 48816 draft genome.</title>
        <authorList>
            <person name="Jiang L."/>
        </authorList>
    </citation>
    <scope>NUCLEOTIDE SEQUENCE [LARGE SCALE GENOMIC DNA]</scope>
    <source>
        <strain evidence="6 7">YIM 48816</strain>
    </source>
</reference>
<keyword evidence="3" id="KW-0238">DNA-binding</keyword>
<keyword evidence="2" id="KW-0805">Transcription regulation</keyword>
<dbReference type="PANTHER" id="PTHR30537:SF3">
    <property type="entry name" value="TRANSCRIPTIONAL REGULATORY PROTEIN"/>
    <property type="match status" value="1"/>
</dbReference>
<dbReference type="Proteomes" id="UP000474159">
    <property type="component" value="Unassembled WGS sequence"/>
</dbReference>
<proteinExistence type="inferred from homology"/>
<sequence length="310" mass="33362">MSSRKPGRNWDDLRFFLAVARAGTLTAAAAQTGTEHTTVARRILALEEALNSRLFHKSHVGYALTEAGEGLLSAAEAMESAFVSATAAAGSTGRTIVGTVRIGAPDGFGSVFLAPRMHRLTEQHPGLEIEILATARIFSLPKREADIVISLSSPEQGRVVARRLTDYRLYVYGAEHYLRAAPPIRTIDDLTRHPFVGYIEDMLFARELNYLNVIGPDAAARLRSTNLLAQVHATLAGAGLCILPGFIAAAHPGLAPVLPDALSLTRAFHMHIHEDHRKAAHIREVAAFIAAEVAGAQALFTGPVFAEPRV</sequence>
<accession>A0A6L3SZA2</accession>
<gene>
    <name evidence="6" type="ORF">F6X53_09345</name>
</gene>
<evidence type="ECO:0000313" key="6">
    <source>
        <dbReference type="EMBL" id="KAB1079495.1"/>
    </source>
</evidence>
<dbReference type="GO" id="GO:0006351">
    <property type="term" value="P:DNA-templated transcription"/>
    <property type="evidence" value="ECO:0007669"/>
    <property type="project" value="TreeGrafter"/>
</dbReference>
<protein>
    <submittedName>
        <fullName evidence="6">LysR family transcriptional regulator</fullName>
    </submittedName>
</protein>
<dbReference type="Pfam" id="PF03466">
    <property type="entry name" value="LysR_substrate"/>
    <property type="match status" value="1"/>
</dbReference>
<name>A0A6L3SZA2_9HYPH</name>
<keyword evidence="7" id="KW-1185">Reference proteome</keyword>
<evidence type="ECO:0000256" key="3">
    <source>
        <dbReference type="ARBA" id="ARBA00023125"/>
    </source>
</evidence>
<keyword evidence="4" id="KW-0804">Transcription</keyword>
<dbReference type="AlphaFoldDB" id="A0A6L3SZA2"/>
<dbReference type="RefSeq" id="WP_150999759.1">
    <property type="nucleotide sequence ID" value="NZ_VZZK01000008.1"/>
</dbReference>
<dbReference type="SUPFAM" id="SSF53850">
    <property type="entry name" value="Periplasmic binding protein-like II"/>
    <property type="match status" value="1"/>
</dbReference>
<dbReference type="Gene3D" id="3.40.190.290">
    <property type="match status" value="1"/>
</dbReference>
<comment type="caution">
    <text evidence="6">The sequence shown here is derived from an EMBL/GenBank/DDBJ whole genome shotgun (WGS) entry which is preliminary data.</text>
</comment>
<organism evidence="6 7">
    <name type="scientific">Methylobacterium soli</name>
    <dbReference type="NCBI Taxonomy" id="553447"/>
    <lineage>
        <taxon>Bacteria</taxon>
        <taxon>Pseudomonadati</taxon>
        <taxon>Pseudomonadota</taxon>
        <taxon>Alphaproteobacteria</taxon>
        <taxon>Hyphomicrobiales</taxon>
        <taxon>Methylobacteriaceae</taxon>
        <taxon>Methylobacterium</taxon>
    </lineage>
</organism>
<dbReference type="SUPFAM" id="SSF46785">
    <property type="entry name" value="Winged helix' DNA-binding domain"/>
    <property type="match status" value="1"/>
</dbReference>
<evidence type="ECO:0000256" key="2">
    <source>
        <dbReference type="ARBA" id="ARBA00023015"/>
    </source>
</evidence>
<dbReference type="InterPro" id="IPR058163">
    <property type="entry name" value="LysR-type_TF_proteobact-type"/>
</dbReference>
<dbReference type="Gene3D" id="1.10.10.10">
    <property type="entry name" value="Winged helix-like DNA-binding domain superfamily/Winged helix DNA-binding domain"/>
    <property type="match status" value="1"/>
</dbReference>
<evidence type="ECO:0000259" key="5">
    <source>
        <dbReference type="PROSITE" id="PS50931"/>
    </source>
</evidence>
<evidence type="ECO:0000256" key="1">
    <source>
        <dbReference type="ARBA" id="ARBA00009437"/>
    </source>
</evidence>
<dbReference type="EMBL" id="VZZK01000008">
    <property type="protein sequence ID" value="KAB1079495.1"/>
    <property type="molecule type" value="Genomic_DNA"/>
</dbReference>
<dbReference type="Pfam" id="PF00126">
    <property type="entry name" value="HTH_1"/>
    <property type="match status" value="1"/>
</dbReference>
<evidence type="ECO:0000313" key="7">
    <source>
        <dbReference type="Proteomes" id="UP000474159"/>
    </source>
</evidence>
<feature type="domain" description="HTH lysR-type" evidence="5">
    <location>
        <begin position="8"/>
        <end position="65"/>
    </location>
</feature>
<dbReference type="InterPro" id="IPR036388">
    <property type="entry name" value="WH-like_DNA-bd_sf"/>
</dbReference>
<dbReference type="InterPro" id="IPR000847">
    <property type="entry name" value="LysR_HTH_N"/>
</dbReference>
<dbReference type="InterPro" id="IPR005119">
    <property type="entry name" value="LysR_subst-bd"/>
</dbReference>